<accession>A0A381PMR1</accession>
<evidence type="ECO:0000256" key="1">
    <source>
        <dbReference type="ARBA" id="ARBA00005953"/>
    </source>
</evidence>
<dbReference type="InterPro" id="IPR029069">
    <property type="entry name" value="HotDog_dom_sf"/>
</dbReference>
<dbReference type="Gene3D" id="3.10.129.10">
    <property type="entry name" value="Hotdog Thioesterase"/>
    <property type="match status" value="1"/>
</dbReference>
<dbReference type="SUPFAM" id="SSF54637">
    <property type="entry name" value="Thioesterase/thiol ester dehydrase-isomerase"/>
    <property type="match status" value="1"/>
</dbReference>
<name>A0A381PMR1_9ZZZZ</name>
<comment type="similarity">
    <text evidence="1">Belongs to the 4-hydroxybenzoyl-CoA thioesterase family.</text>
</comment>
<protein>
    <submittedName>
        <fullName evidence="3">Uncharacterized protein</fullName>
    </submittedName>
</protein>
<dbReference type="EMBL" id="UINC01001036">
    <property type="protein sequence ID" value="SUZ68295.1"/>
    <property type="molecule type" value="Genomic_DNA"/>
</dbReference>
<keyword evidence="2" id="KW-0378">Hydrolase</keyword>
<reference evidence="3" key="1">
    <citation type="submission" date="2018-05" db="EMBL/GenBank/DDBJ databases">
        <authorList>
            <person name="Lanie J.A."/>
            <person name="Ng W.-L."/>
            <person name="Kazmierczak K.M."/>
            <person name="Andrzejewski T.M."/>
            <person name="Davidsen T.M."/>
            <person name="Wayne K.J."/>
            <person name="Tettelin H."/>
            <person name="Glass J.I."/>
            <person name="Rusch D."/>
            <person name="Podicherti R."/>
            <person name="Tsui H.-C.T."/>
            <person name="Winkler M.E."/>
        </authorList>
    </citation>
    <scope>NUCLEOTIDE SEQUENCE</scope>
</reference>
<dbReference type="CDD" id="cd00586">
    <property type="entry name" value="4HBT"/>
    <property type="match status" value="1"/>
</dbReference>
<dbReference type="PANTHER" id="PTHR31793">
    <property type="entry name" value="4-HYDROXYBENZOYL-COA THIOESTERASE FAMILY MEMBER"/>
    <property type="match status" value="1"/>
</dbReference>
<organism evidence="3">
    <name type="scientific">marine metagenome</name>
    <dbReference type="NCBI Taxonomy" id="408172"/>
    <lineage>
        <taxon>unclassified sequences</taxon>
        <taxon>metagenomes</taxon>
        <taxon>ecological metagenomes</taxon>
    </lineage>
</organism>
<gene>
    <name evidence="3" type="ORF">METZ01_LOCUS21149</name>
</gene>
<dbReference type="AlphaFoldDB" id="A0A381PMR1"/>
<sequence length="132" mass="15110">MHILPIKIYYEDTDAQGVVYYANYLKFFERARTEFLREIGYKQKELMEKGAIFVVREVSVQFKKPASLDQQIEVHTQIIKAGKVSFDFNQEALTNEGHLLCGGVIKCGCLALKDFKPKALPSKLYQGMKSLL</sequence>
<dbReference type="InterPro" id="IPR050563">
    <property type="entry name" value="4-hydroxybenzoyl-CoA_TE"/>
</dbReference>
<dbReference type="PANTHER" id="PTHR31793:SF37">
    <property type="entry name" value="ACYL-COA THIOESTER HYDROLASE YBGC"/>
    <property type="match status" value="1"/>
</dbReference>
<evidence type="ECO:0000256" key="2">
    <source>
        <dbReference type="ARBA" id="ARBA00022801"/>
    </source>
</evidence>
<dbReference type="FunFam" id="3.10.129.10:FF:000004">
    <property type="entry name" value="Tol-pal system-associated acyl-CoA thioesterase"/>
    <property type="match status" value="1"/>
</dbReference>
<dbReference type="GO" id="GO:0047617">
    <property type="term" value="F:fatty acyl-CoA hydrolase activity"/>
    <property type="evidence" value="ECO:0007669"/>
    <property type="project" value="TreeGrafter"/>
</dbReference>
<evidence type="ECO:0000313" key="3">
    <source>
        <dbReference type="EMBL" id="SUZ68295.1"/>
    </source>
</evidence>
<dbReference type="InterPro" id="IPR014166">
    <property type="entry name" value="Tol-Pal_acyl-CoA_thioesterase"/>
</dbReference>
<dbReference type="NCBIfam" id="TIGR00051">
    <property type="entry name" value="YbgC/FadM family acyl-CoA thioesterase"/>
    <property type="match status" value="1"/>
</dbReference>
<dbReference type="PIRSF" id="PIRSF003230">
    <property type="entry name" value="YbgC"/>
    <property type="match status" value="1"/>
</dbReference>
<dbReference type="NCBIfam" id="TIGR02799">
    <property type="entry name" value="thio_ybgC"/>
    <property type="match status" value="1"/>
</dbReference>
<dbReference type="Pfam" id="PF13279">
    <property type="entry name" value="4HBT_2"/>
    <property type="match status" value="1"/>
</dbReference>
<proteinExistence type="inferred from homology"/>
<dbReference type="InterPro" id="IPR006684">
    <property type="entry name" value="YbgC/YbaW"/>
</dbReference>